<gene>
    <name evidence="2" type="ORF">RchiOBHm_Chr5g0021281</name>
</gene>
<feature type="signal peptide" evidence="1">
    <location>
        <begin position="1"/>
        <end position="16"/>
    </location>
</feature>
<evidence type="ECO:0000313" key="2">
    <source>
        <dbReference type="EMBL" id="PRQ30134.1"/>
    </source>
</evidence>
<name>A0A2P6Q7J3_ROSCH</name>
<feature type="chain" id="PRO_5015189237" description="Secreted protein" evidence="1">
    <location>
        <begin position="17"/>
        <end position="70"/>
    </location>
</feature>
<dbReference type="Gramene" id="PRQ30134">
    <property type="protein sequence ID" value="PRQ30134"/>
    <property type="gene ID" value="RchiOBHm_Chr5g0021281"/>
</dbReference>
<keyword evidence="3" id="KW-1185">Reference proteome</keyword>
<evidence type="ECO:0000256" key="1">
    <source>
        <dbReference type="SAM" id="SignalP"/>
    </source>
</evidence>
<evidence type="ECO:0008006" key="4">
    <source>
        <dbReference type="Google" id="ProtNLM"/>
    </source>
</evidence>
<keyword evidence="1" id="KW-0732">Signal</keyword>
<protein>
    <recommendedName>
        <fullName evidence="4">Secreted protein</fullName>
    </recommendedName>
</protein>
<sequence length="70" mass="8301">MPLSILVFCFFACICGQFCKWFLPQHMIKVQDPHIQFYITLPLVVVQSIKQLNMINAHRKMHCCYVMQLI</sequence>
<dbReference type="AlphaFoldDB" id="A0A2P6Q7J3"/>
<proteinExistence type="predicted"/>
<dbReference type="EMBL" id="PDCK01000043">
    <property type="protein sequence ID" value="PRQ30134.1"/>
    <property type="molecule type" value="Genomic_DNA"/>
</dbReference>
<reference evidence="2 3" key="1">
    <citation type="journal article" date="2018" name="Nat. Genet.">
        <title>The Rosa genome provides new insights in the design of modern roses.</title>
        <authorList>
            <person name="Bendahmane M."/>
        </authorList>
    </citation>
    <scope>NUCLEOTIDE SEQUENCE [LARGE SCALE GENOMIC DNA]</scope>
    <source>
        <strain evidence="3">cv. Old Blush</strain>
    </source>
</reference>
<accession>A0A2P6Q7J3</accession>
<dbReference type="Proteomes" id="UP000238479">
    <property type="component" value="Chromosome 5"/>
</dbReference>
<evidence type="ECO:0000313" key="3">
    <source>
        <dbReference type="Proteomes" id="UP000238479"/>
    </source>
</evidence>
<organism evidence="2 3">
    <name type="scientific">Rosa chinensis</name>
    <name type="common">China rose</name>
    <dbReference type="NCBI Taxonomy" id="74649"/>
    <lineage>
        <taxon>Eukaryota</taxon>
        <taxon>Viridiplantae</taxon>
        <taxon>Streptophyta</taxon>
        <taxon>Embryophyta</taxon>
        <taxon>Tracheophyta</taxon>
        <taxon>Spermatophyta</taxon>
        <taxon>Magnoliopsida</taxon>
        <taxon>eudicotyledons</taxon>
        <taxon>Gunneridae</taxon>
        <taxon>Pentapetalae</taxon>
        <taxon>rosids</taxon>
        <taxon>fabids</taxon>
        <taxon>Rosales</taxon>
        <taxon>Rosaceae</taxon>
        <taxon>Rosoideae</taxon>
        <taxon>Rosoideae incertae sedis</taxon>
        <taxon>Rosa</taxon>
    </lineage>
</organism>
<comment type="caution">
    <text evidence="2">The sequence shown here is derived from an EMBL/GenBank/DDBJ whole genome shotgun (WGS) entry which is preliminary data.</text>
</comment>